<dbReference type="SMART" id="SM00490">
    <property type="entry name" value="HELICc"/>
    <property type="match status" value="1"/>
</dbReference>
<dbReference type="InterPro" id="IPR021673">
    <property type="entry name" value="RLR_CTR"/>
</dbReference>
<dbReference type="InterPro" id="IPR051363">
    <property type="entry name" value="RLR_Helicase"/>
</dbReference>
<dbReference type="InterPro" id="IPR038557">
    <property type="entry name" value="RLR_C_sf"/>
</dbReference>
<accession>A0A0N4W2G8</accession>
<dbReference type="PROSITE" id="PS51789">
    <property type="entry name" value="RLR_CTR"/>
    <property type="match status" value="1"/>
</dbReference>
<dbReference type="GO" id="GO:0005737">
    <property type="term" value="C:cytoplasm"/>
    <property type="evidence" value="ECO:0007669"/>
    <property type="project" value="TreeGrafter"/>
</dbReference>
<reference evidence="3" key="1">
    <citation type="submission" date="2017-02" db="UniProtKB">
        <authorList>
            <consortium name="WormBaseParasite"/>
        </authorList>
    </citation>
    <scope>IDENTIFICATION</scope>
</reference>
<dbReference type="InterPro" id="IPR001650">
    <property type="entry name" value="Helicase_C-like"/>
</dbReference>
<sequence>LLKLEEFWTYLDVDKTLEFLKGIRYYREVVSRIERSLEGRYDHFIILIPNSCRNIAIWSSRNESPMLCYCSLRSETPILLREYQKELCVKALNGINTIIAAPTGSGKTIVAVNIIKDHLDKNICNGRWKRSRNKILSDTLKLFVTSFLVFLGLLSFYSRNLLMENTVSDGIENAIQPPFIVTAFTLMVFDECHNAVKNSPYSSKKLFSFSSHKAHFRSAVSLRVRCKDAALFPCSVRHALTYFRFRDGGTRVLVATSVADEGLDVAKCNLVIKYNCATNEIAHVQRRGRGRAENSRSILITQNLKMKEQEERNVVKVEEGIKEILQEMQREDANVSQRLAQQKISGKVYRLLCSKCDALLCTSRDIKTYKNSQYCVCDPSFWAKTRNEVIRVGTSREEKFGAIAKVSLSKLPTCDPICLVFSHRSDVSLHLLRHGLNLNVKHGVEDTRV</sequence>
<dbReference type="PANTHER" id="PTHR14074:SF29">
    <property type="entry name" value="DICER-RELATED HELICASE"/>
    <property type="match status" value="1"/>
</dbReference>
<dbReference type="Gene3D" id="2.170.150.30">
    <property type="entry name" value="RIG-I-like receptor, C-terminal regulatory domain"/>
    <property type="match status" value="1"/>
</dbReference>
<dbReference type="InterPro" id="IPR027417">
    <property type="entry name" value="P-loop_NTPase"/>
</dbReference>
<protein>
    <submittedName>
        <fullName evidence="3">Helicase ATP-binding domain-containing protein</fullName>
    </submittedName>
</protein>
<evidence type="ECO:0000313" key="3">
    <source>
        <dbReference type="WBParaSite" id="HPLM_0000391801-mRNA-1"/>
    </source>
</evidence>
<evidence type="ECO:0000259" key="2">
    <source>
        <dbReference type="PROSITE" id="PS51789"/>
    </source>
</evidence>
<dbReference type="AlphaFoldDB" id="A0A0N4W2G8"/>
<dbReference type="Pfam" id="PF11648">
    <property type="entry name" value="RIG-I_C-RD"/>
    <property type="match status" value="1"/>
</dbReference>
<dbReference type="SUPFAM" id="SSF52540">
    <property type="entry name" value="P-loop containing nucleoside triphosphate hydrolases"/>
    <property type="match status" value="2"/>
</dbReference>
<dbReference type="Pfam" id="PF00271">
    <property type="entry name" value="Helicase_C"/>
    <property type="match status" value="1"/>
</dbReference>
<feature type="domain" description="RLR CTR" evidence="2">
    <location>
        <begin position="339"/>
        <end position="449"/>
    </location>
</feature>
<dbReference type="PANTHER" id="PTHR14074">
    <property type="entry name" value="HELICASE WITH DEATH DOMAIN-RELATED"/>
    <property type="match status" value="1"/>
</dbReference>
<dbReference type="PROSITE" id="PS51194">
    <property type="entry name" value="HELICASE_CTER"/>
    <property type="match status" value="1"/>
</dbReference>
<proteinExistence type="predicted"/>
<name>A0A0N4W2G8_HAEPC</name>
<dbReference type="Gene3D" id="3.40.50.300">
    <property type="entry name" value="P-loop containing nucleotide triphosphate hydrolases"/>
    <property type="match status" value="3"/>
</dbReference>
<dbReference type="WBParaSite" id="HPLM_0000391801-mRNA-1">
    <property type="protein sequence ID" value="HPLM_0000391801-mRNA-1"/>
    <property type="gene ID" value="HPLM_0000391801"/>
</dbReference>
<organism evidence="3">
    <name type="scientific">Haemonchus placei</name>
    <name type="common">Barber's pole worm</name>
    <dbReference type="NCBI Taxonomy" id="6290"/>
    <lineage>
        <taxon>Eukaryota</taxon>
        <taxon>Metazoa</taxon>
        <taxon>Ecdysozoa</taxon>
        <taxon>Nematoda</taxon>
        <taxon>Chromadorea</taxon>
        <taxon>Rhabditida</taxon>
        <taxon>Rhabditina</taxon>
        <taxon>Rhabditomorpha</taxon>
        <taxon>Strongyloidea</taxon>
        <taxon>Trichostrongylidae</taxon>
        <taxon>Haemonchus</taxon>
    </lineage>
</organism>
<evidence type="ECO:0000259" key="1">
    <source>
        <dbReference type="PROSITE" id="PS51194"/>
    </source>
</evidence>
<feature type="domain" description="Helicase C-terminal" evidence="1">
    <location>
        <begin position="188"/>
        <end position="336"/>
    </location>
</feature>